<accession>A0A5J5B1G4</accession>
<feature type="domain" description="tRNA(Ile)-lysidine/2-thiocytidine synthase N-terminal" evidence="5">
    <location>
        <begin position="2"/>
        <end position="88"/>
    </location>
</feature>
<dbReference type="InterPro" id="IPR014729">
    <property type="entry name" value="Rossmann-like_a/b/a_fold"/>
</dbReference>
<keyword evidence="1" id="KW-0436">Ligase</keyword>
<dbReference type="AlphaFoldDB" id="A0A5J5B1G4"/>
<keyword evidence="3" id="KW-0547">Nucleotide-binding</keyword>
<name>A0A5J5B1G4_9ASTE</name>
<evidence type="ECO:0000259" key="5">
    <source>
        <dbReference type="Pfam" id="PF01171"/>
    </source>
</evidence>
<evidence type="ECO:0000256" key="4">
    <source>
        <dbReference type="ARBA" id="ARBA00022840"/>
    </source>
</evidence>
<reference evidence="6 7" key="1">
    <citation type="submission" date="2019-09" db="EMBL/GenBank/DDBJ databases">
        <title>A chromosome-level genome assembly of the Chinese tupelo Nyssa sinensis.</title>
        <authorList>
            <person name="Yang X."/>
            <person name="Kang M."/>
            <person name="Yang Y."/>
            <person name="Xiong H."/>
            <person name="Wang M."/>
            <person name="Zhang Z."/>
            <person name="Wang Z."/>
            <person name="Wu H."/>
            <person name="Ma T."/>
            <person name="Liu J."/>
            <person name="Xi Z."/>
        </authorList>
    </citation>
    <scope>NUCLEOTIDE SEQUENCE [LARGE SCALE GENOMIC DNA]</scope>
    <source>
        <strain evidence="6">J267</strain>
        <tissue evidence="6">Leaf</tissue>
    </source>
</reference>
<keyword evidence="4" id="KW-0067">ATP-binding</keyword>
<protein>
    <recommendedName>
        <fullName evidence="5">tRNA(Ile)-lysidine/2-thiocytidine synthase N-terminal domain-containing protein</fullName>
    </recommendedName>
</protein>
<keyword evidence="7" id="KW-1185">Reference proteome</keyword>
<dbReference type="GO" id="GO:0005524">
    <property type="term" value="F:ATP binding"/>
    <property type="evidence" value="ECO:0007669"/>
    <property type="project" value="UniProtKB-KW"/>
</dbReference>
<dbReference type="EMBL" id="CM018040">
    <property type="protein sequence ID" value="KAA8534971.1"/>
    <property type="molecule type" value="Genomic_DNA"/>
</dbReference>
<dbReference type="PANTHER" id="PTHR43033:SF5">
    <property type="entry name" value="TRNA(ILE)-LYSIDINE SYNTHETASE"/>
    <property type="match status" value="1"/>
</dbReference>
<evidence type="ECO:0000313" key="6">
    <source>
        <dbReference type="EMBL" id="KAA8534971.1"/>
    </source>
</evidence>
<evidence type="ECO:0000256" key="3">
    <source>
        <dbReference type="ARBA" id="ARBA00022741"/>
    </source>
</evidence>
<dbReference type="OrthoDB" id="198857at2759"/>
<evidence type="ECO:0000313" key="7">
    <source>
        <dbReference type="Proteomes" id="UP000325577"/>
    </source>
</evidence>
<dbReference type="InterPro" id="IPR011063">
    <property type="entry name" value="TilS/TtcA_N"/>
</dbReference>
<evidence type="ECO:0000256" key="1">
    <source>
        <dbReference type="ARBA" id="ARBA00022598"/>
    </source>
</evidence>
<evidence type="ECO:0000256" key="2">
    <source>
        <dbReference type="ARBA" id="ARBA00022694"/>
    </source>
</evidence>
<dbReference type="GO" id="GO:0016879">
    <property type="term" value="F:ligase activity, forming carbon-nitrogen bonds"/>
    <property type="evidence" value="ECO:0007669"/>
    <property type="project" value="InterPro"/>
</dbReference>
<keyword evidence="2" id="KW-0819">tRNA processing</keyword>
<dbReference type="PANTHER" id="PTHR43033">
    <property type="entry name" value="TRNA(ILE)-LYSIDINE SYNTHASE-RELATED"/>
    <property type="match status" value="1"/>
</dbReference>
<proteinExistence type="predicted"/>
<dbReference type="Proteomes" id="UP000325577">
    <property type="component" value="Linkage Group LG17"/>
</dbReference>
<sequence length="388" mass="43104">MQAELFILRLSRNSGVLGLAGMAFTSQLFSKYPIFNGEASSDHGILLVRPLLEFSKEDMYTICRGGNQEWLEDPTNRSPLFARNGIRMSLKNLSSSIFKSELLAIVSACGRTRCYVDQVCRNLINQSVTIIDKGYAVIDLETLNPSKIEDICLSKFVALVLQFISPRHRPVRGGASKLLLDYFVLFHARSVMAILQTSLTAAGCYLCAAPGSKGTKVLVCCFVDTSFPSKVELFHKHSYEEQKHCLLSEFEQIIADGKSYSDQLVLGTSDVHFLDVASSESLLVEAKRRDIISDSTHRSILSLQREEIEHFKSKTEVLSNCKSTEGVESVSTSQSEAIEPGQNVYFMNRFLVMYKLSKKITGDPYSLNEANCNPDLGGGSQHYFAGQV</sequence>
<dbReference type="GO" id="GO:0008033">
    <property type="term" value="P:tRNA processing"/>
    <property type="evidence" value="ECO:0007669"/>
    <property type="project" value="UniProtKB-KW"/>
</dbReference>
<dbReference type="Pfam" id="PF01171">
    <property type="entry name" value="ATP_bind_3"/>
    <property type="match status" value="1"/>
</dbReference>
<gene>
    <name evidence="6" type="ORF">F0562_029974</name>
</gene>
<dbReference type="InterPro" id="IPR012094">
    <property type="entry name" value="tRNA_Ile_lys_synt"/>
</dbReference>
<dbReference type="SUPFAM" id="SSF52402">
    <property type="entry name" value="Adenine nucleotide alpha hydrolases-like"/>
    <property type="match status" value="1"/>
</dbReference>
<dbReference type="Gene3D" id="3.40.50.620">
    <property type="entry name" value="HUPs"/>
    <property type="match status" value="1"/>
</dbReference>
<organism evidence="6 7">
    <name type="scientific">Nyssa sinensis</name>
    <dbReference type="NCBI Taxonomy" id="561372"/>
    <lineage>
        <taxon>Eukaryota</taxon>
        <taxon>Viridiplantae</taxon>
        <taxon>Streptophyta</taxon>
        <taxon>Embryophyta</taxon>
        <taxon>Tracheophyta</taxon>
        <taxon>Spermatophyta</taxon>
        <taxon>Magnoliopsida</taxon>
        <taxon>eudicotyledons</taxon>
        <taxon>Gunneridae</taxon>
        <taxon>Pentapetalae</taxon>
        <taxon>asterids</taxon>
        <taxon>Cornales</taxon>
        <taxon>Nyssaceae</taxon>
        <taxon>Nyssa</taxon>
    </lineage>
</organism>